<keyword evidence="3" id="KW-1185">Reference proteome</keyword>
<dbReference type="Proteomes" id="UP000649753">
    <property type="component" value="Unassembled WGS sequence"/>
</dbReference>
<feature type="domain" description="Bacterial transcriptional activator" evidence="1">
    <location>
        <begin position="92"/>
        <end position="238"/>
    </location>
</feature>
<dbReference type="Pfam" id="PF03704">
    <property type="entry name" value="BTAD"/>
    <property type="match status" value="1"/>
</dbReference>
<evidence type="ECO:0000313" key="3">
    <source>
        <dbReference type="Proteomes" id="UP000649753"/>
    </source>
</evidence>
<comment type="caution">
    <text evidence="2">The sequence shown here is derived from an EMBL/GenBank/DDBJ whole genome shotgun (WGS) entry which is preliminary data.</text>
</comment>
<dbReference type="RefSeq" id="WP_192769911.1">
    <property type="nucleotide sequence ID" value="NZ_JADBEB010000001.1"/>
</dbReference>
<dbReference type="Gene3D" id="1.10.10.10">
    <property type="entry name" value="Winged helix-like DNA-binding domain superfamily/Winged helix DNA-binding domain"/>
    <property type="match status" value="1"/>
</dbReference>
<dbReference type="InterPro" id="IPR005158">
    <property type="entry name" value="BTAD"/>
</dbReference>
<dbReference type="SMART" id="SM01043">
    <property type="entry name" value="BTAD"/>
    <property type="match status" value="1"/>
</dbReference>
<dbReference type="PANTHER" id="PTHR47691:SF3">
    <property type="entry name" value="HTH-TYPE TRANSCRIPTIONAL REGULATOR RV0890C-RELATED"/>
    <property type="match status" value="1"/>
</dbReference>
<dbReference type="InterPro" id="IPR011990">
    <property type="entry name" value="TPR-like_helical_dom_sf"/>
</dbReference>
<dbReference type="Gene3D" id="1.25.40.10">
    <property type="entry name" value="Tetratricopeptide repeat domain"/>
    <property type="match status" value="1"/>
</dbReference>
<dbReference type="InterPro" id="IPR036388">
    <property type="entry name" value="WH-like_DNA-bd_sf"/>
</dbReference>
<gene>
    <name evidence="2" type="ORF">H4W31_006307</name>
</gene>
<evidence type="ECO:0000259" key="1">
    <source>
        <dbReference type="SMART" id="SM01043"/>
    </source>
</evidence>
<sequence>MSPDLLLLSRVSFRGREIAGPRLRGLIALLAGDLRTGCGTGRLVEGLWPDEQPENPPKALQILVSRARSQLGAEVILRTPTGYRLTLTEDQVDSSAVLIRAAAGARCSRAGDHAAALSHADAGLALWDGTEPGPADSADGPVTALRAERRATYRTLVRARALALARLDRPAEAVERLAKLAAERPRDEEVLVELLRCEAATVGPATALARYDAYRHALRDELGTDPGAALRAEHQRLLQGVLPTVRHGVVHEPNPLLGRDDDVAAVEALLRTSRVTSIVGPGGLGKTRFANVVARRAEVPTVTVVPLAGIVAADDVAREVATALGVGEHRTPGAIGHVTGTGDVAIAIAAALAGGPSLLVLDNCEHVVASAADLVRTLVSMTAELRILTTSRMPLGLSSESVYQLPELSLSMSVELFGQRARAARPGVDLPTAAVEELCRHLDGLPLAVELAAARVRIMSVAELARRLDDRFSLLRGGARDAPQRHHTLHAVVDWSWNLLDPAGQAAMRALSVFTDGFTADAARLLLEALPAATREMDVLMVLEHLVDHSLVKVFDTPAGTRLRMLETVREFSAARLAAAGEADEVTAAFLGWARAFGVANHANLFGPDPYDTASAVQVEQENLLQALRHALRGDDRPTVAAIAAVLGGIWNIKSNHPRLTALIRQTSWPLSHYRPEPAFVEMTRTALTLAVAYTFGTEGPRPMRAVVALRRLGLARPDTLSRAVGWAIGALGDPVKLQRLCDSTEPLLAGTANMLASYHWETVGDLDAALKAARQALNLFTDRELPWPRSLGHCRVAELCLQLEQGAKARDQLIAALPVLQRLGAQADAIGVRSWLVLANLQIGDSVEAERWLEGLTQIVLDEDEVKAVGYDLGIRGEVLLARGEVQAGLRLWRHVADQVRDAGAITSTGVPLDLYPWVAEARSVAVIAHARYGRLDLIADIADALPERLTHLLTHPLVNPPPYMVEQAICGTLLLAMAVADVACARQTGDPALARSAARMIALAERFRFLRNFQPTMSAASARADAEQADRSAYVEAVSSYADLDQAGIRAAALDLLRERPVGTETIAHRRLPVAEARPCVARPGADVVPAG</sequence>
<organism evidence="2 3">
    <name type="scientific">Plantactinospora soyae</name>
    <dbReference type="NCBI Taxonomy" id="1544732"/>
    <lineage>
        <taxon>Bacteria</taxon>
        <taxon>Bacillati</taxon>
        <taxon>Actinomycetota</taxon>
        <taxon>Actinomycetes</taxon>
        <taxon>Micromonosporales</taxon>
        <taxon>Micromonosporaceae</taxon>
        <taxon>Plantactinospora</taxon>
    </lineage>
</organism>
<accession>A0A927MA57</accession>
<name>A0A927MA57_9ACTN</name>
<dbReference type="EMBL" id="JADBEB010000001">
    <property type="protein sequence ID" value="MBE1490669.1"/>
    <property type="molecule type" value="Genomic_DNA"/>
</dbReference>
<dbReference type="InterPro" id="IPR027417">
    <property type="entry name" value="P-loop_NTPase"/>
</dbReference>
<protein>
    <submittedName>
        <fullName evidence="2">ATPase</fullName>
    </submittedName>
</protein>
<dbReference type="SUPFAM" id="SSF52540">
    <property type="entry name" value="P-loop containing nucleoside triphosphate hydrolases"/>
    <property type="match status" value="1"/>
</dbReference>
<reference evidence="2" key="1">
    <citation type="submission" date="2020-10" db="EMBL/GenBank/DDBJ databases">
        <title>Sequencing the genomes of 1000 actinobacteria strains.</title>
        <authorList>
            <person name="Klenk H.-P."/>
        </authorList>
    </citation>
    <scope>NUCLEOTIDE SEQUENCE</scope>
    <source>
        <strain evidence="2">DSM 46832</strain>
    </source>
</reference>
<dbReference type="SUPFAM" id="SSF48452">
    <property type="entry name" value="TPR-like"/>
    <property type="match status" value="2"/>
</dbReference>
<dbReference type="PANTHER" id="PTHR47691">
    <property type="entry name" value="REGULATOR-RELATED"/>
    <property type="match status" value="1"/>
</dbReference>
<dbReference type="AlphaFoldDB" id="A0A927MA57"/>
<dbReference type="Gene3D" id="3.40.50.300">
    <property type="entry name" value="P-loop containing nucleotide triphosphate hydrolases"/>
    <property type="match status" value="1"/>
</dbReference>
<proteinExistence type="predicted"/>
<evidence type="ECO:0000313" key="2">
    <source>
        <dbReference type="EMBL" id="MBE1490669.1"/>
    </source>
</evidence>